<proteinExistence type="predicted"/>
<evidence type="ECO:0000313" key="5">
    <source>
        <dbReference type="Proteomes" id="UP001287356"/>
    </source>
</evidence>
<dbReference type="Pfam" id="PF02661">
    <property type="entry name" value="Fic"/>
    <property type="match status" value="1"/>
</dbReference>
<sequence>MASGLWRTAASTKLLVRDFGIASPSDQRRKRLLEIYAPFAKLEKNSPEYNALAYSGKVWEDYHHPGDSAKQGYEKLHQKHTEILAEIDSLKKSMELPVCSIAKSLVTEYAHQSVQIENNRLKLGDSIKIYDFLSTSFFKQFDLSTMSSQRIYEIDIPDVTFLLPAADTSQTRELANHIVASQWVAETAYDIRYLSAVSIKGTDSEAIYTRSWGARVPLGGYRSTPISVRSNPLAIFPYHDEVPALMRRFFEWRDKTHNAKCLHPLIVACQSMVYFVSIHPFPDGNGRVSRMLMHDYLVRQGYLPVVMQNFDRQGYLRMIREAAEGKPDNLVETVITTQLEEMQTFKMREL</sequence>
<protein>
    <submittedName>
        <fullName evidence="4">Fic/DOC family protein</fullName>
    </submittedName>
</protein>
<reference evidence="4" key="2">
    <citation type="submission" date="2023-06" db="EMBL/GenBank/DDBJ databases">
        <authorList>
            <consortium name="Lawrence Berkeley National Laboratory"/>
            <person name="Haridas S."/>
            <person name="Hensen N."/>
            <person name="Bonometti L."/>
            <person name="Westerberg I."/>
            <person name="Brannstrom I.O."/>
            <person name="Guillou S."/>
            <person name="Cros-Aarteil S."/>
            <person name="Calhoun S."/>
            <person name="Kuo A."/>
            <person name="Mondo S."/>
            <person name="Pangilinan J."/>
            <person name="Riley R."/>
            <person name="Labutti K."/>
            <person name="Andreopoulos B."/>
            <person name="Lipzen A."/>
            <person name="Chen C."/>
            <person name="Yanf M."/>
            <person name="Daum C."/>
            <person name="Ng V."/>
            <person name="Clum A."/>
            <person name="Steindorff A."/>
            <person name="Ohm R."/>
            <person name="Martin F."/>
            <person name="Silar P."/>
            <person name="Natvig D."/>
            <person name="Lalanne C."/>
            <person name="Gautier V."/>
            <person name="Ament-Velasquez S.L."/>
            <person name="Kruys A."/>
            <person name="Hutchinson M.I."/>
            <person name="Powell A.J."/>
            <person name="Barry K."/>
            <person name="Miller A.N."/>
            <person name="Grigoriev I.V."/>
            <person name="Debuchy R."/>
            <person name="Gladieux P."/>
            <person name="Thoren M.H."/>
            <person name="Johannesson H."/>
        </authorList>
    </citation>
    <scope>NUCLEOTIDE SEQUENCE</scope>
    <source>
        <strain evidence="4">CBS 958.72</strain>
    </source>
</reference>
<name>A0AAE0NM88_9PEZI</name>
<keyword evidence="2" id="KW-0547">Nucleotide-binding</keyword>
<evidence type="ECO:0000256" key="2">
    <source>
        <dbReference type="PIRSR" id="PIRSR640198-2"/>
    </source>
</evidence>
<dbReference type="SUPFAM" id="SSF140931">
    <property type="entry name" value="Fic-like"/>
    <property type="match status" value="1"/>
</dbReference>
<evidence type="ECO:0000259" key="3">
    <source>
        <dbReference type="PROSITE" id="PS51459"/>
    </source>
</evidence>
<dbReference type="InterPro" id="IPR036597">
    <property type="entry name" value="Fido-like_dom_sf"/>
</dbReference>
<dbReference type="AlphaFoldDB" id="A0AAE0NM88"/>
<accession>A0AAE0NM88</accession>
<keyword evidence="5" id="KW-1185">Reference proteome</keyword>
<evidence type="ECO:0000256" key="1">
    <source>
        <dbReference type="PIRSR" id="PIRSR640198-1"/>
    </source>
</evidence>
<reference evidence="4" key="1">
    <citation type="journal article" date="2023" name="Mol. Phylogenet. Evol.">
        <title>Genome-scale phylogeny and comparative genomics of the fungal order Sordariales.</title>
        <authorList>
            <person name="Hensen N."/>
            <person name="Bonometti L."/>
            <person name="Westerberg I."/>
            <person name="Brannstrom I.O."/>
            <person name="Guillou S."/>
            <person name="Cros-Aarteil S."/>
            <person name="Calhoun S."/>
            <person name="Haridas S."/>
            <person name="Kuo A."/>
            <person name="Mondo S."/>
            <person name="Pangilinan J."/>
            <person name="Riley R."/>
            <person name="LaButti K."/>
            <person name="Andreopoulos B."/>
            <person name="Lipzen A."/>
            <person name="Chen C."/>
            <person name="Yan M."/>
            <person name="Daum C."/>
            <person name="Ng V."/>
            <person name="Clum A."/>
            <person name="Steindorff A."/>
            <person name="Ohm R.A."/>
            <person name="Martin F."/>
            <person name="Silar P."/>
            <person name="Natvig D.O."/>
            <person name="Lalanne C."/>
            <person name="Gautier V."/>
            <person name="Ament-Velasquez S.L."/>
            <person name="Kruys A."/>
            <person name="Hutchinson M.I."/>
            <person name="Powell A.J."/>
            <person name="Barry K."/>
            <person name="Miller A.N."/>
            <person name="Grigoriev I.V."/>
            <person name="Debuchy R."/>
            <person name="Gladieux P."/>
            <person name="Hiltunen Thoren M."/>
            <person name="Johannesson H."/>
        </authorList>
    </citation>
    <scope>NUCLEOTIDE SEQUENCE</scope>
    <source>
        <strain evidence="4">CBS 958.72</strain>
    </source>
</reference>
<dbReference type="Gene3D" id="1.10.3290.10">
    <property type="entry name" value="Fido-like domain"/>
    <property type="match status" value="1"/>
</dbReference>
<feature type="domain" description="Fido" evidence="3">
    <location>
        <begin position="186"/>
        <end position="336"/>
    </location>
</feature>
<gene>
    <name evidence="4" type="ORF">B0T24DRAFT_646161</name>
</gene>
<evidence type="ECO:0000313" key="4">
    <source>
        <dbReference type="EMBL" id="KAK3384086.1"/>
    </source>
</evidence>
<keyword evidence="2" id="KW-0067">ATP-binding</keyword>
<dbReference type="GO" id="GO:0005524">
    <property type="term" value="F:ATP binding"/>
    <property type="evidence" value="ECO:0007669"/>
    <property type="project" value="UniProtKB-KW"/>
</dbReference>
<dbReference type="InterPro" id="IPR040198">
    <property type="entry name" value="Fido_containing"/>
</dbReference>
<dbReference type="InterPro" id="IPR003812">
    <property type="entry name" value="Fido"/>
</dbReference>
<dbReference type="EMBL" id="JAULSN010000001">
    <property type="protein sequence ID" value="KAK3384086.1"/>
    <property type="molecule type" value="Genomic_DNA"/>
</dbReference>
<dbReference type="PANTHER" id="PTHR13504">
    <property type="entry name" value="FIDO DOMAIN-CONTAINING PROTEIN DDB_G0283145"/>
    <property type="match status" value="1"/>
</dbReference>
<dbReference type="Proteomes" id="UP001287356">
    <property type="component" value="Unassembled WGS sequence"/>
</dbReference>
<dbReference type="PANTHER" id="PTHR13504:SF38">
    <property type="entry name" value="FIDO DOMAIN-CONTAINING PROTEIN"/>
    <property type="match status" value="1"/>
</dbReference>
<dbReference type="PROSITE" id="PS51459">
    <property type="entry name" value="FIDO"/>
    <property type="match status" value="1"/>
</dbReference>
<comment type="caution">
    <text evidence="4">The sequence shown here is derived from an EMBL/GenBank/DDBJ whole genome shotgun (WGS) entry which is preliminary data.</text>
</comment>
<feature type="binding site" evidence="2">
    <location>
        <begin position="283"/>
        <end position="290"/>
    </location>
    <ligand>
        <name>ATP</name>
        <dbReference type="ChEBI" id="CHEBI:30616"/>
    </ligand>
</feature>
<organism evidence="4 5">
    <name type="scientific">Lasiosphaeria ovina</name>
    <dbReference type="NCBI Taxonomy" id="92902"/>
    <lineage>
        <taxon>Eukaryota</taxon>
        <taxon>Fungi</taxon>
        <taxon>Dikarya</taxon>
        <taxon>Ascomycota</taxon>
        <taxon>Pezizomycotina</taxon>
        <taxon>Sordariomycetes</taxon>
        <taxon>Sordariomycetidae</taxon>
        <taxon>Sordariales</taxon>
        <taxon>Lasiosphaeriaceae</taxon>
        <taxon>Lasiosphaeria</taxon>
    </lineage>
</organism>
<feature type="active site" evidence="1">
    <location>
        <position position="279"/>
    </location>
</feature>